<reference evidence="1 2" key="1">
    <citation type="journal article" date="2016" name="Appl. Environ. Microbiol.">
        <title>Lack of Overt Genome Reduction in the Bryostatin-Producing Bryozoan Symbiont "Candidatus Endobugula sertula".</title>
        <authorList>
            <person name="Miller I.J."/>
            <person name="Vanee N."/>
            <person name="Fong S.S."/>
            <person name="Lim-Fong G.E."/>
            <person name="Kwan J.C."/>
        </authorList>
    </citation>
    <scope>NUCLEOTIDE SEQUENCE [LARGE SCALE GENOMIC DNA]</scope>
    <source>
        <strain evidence="1">AB1-4</strain>
    </source>
</reference>
<protein>
    <recommendedName>
        <fullName evidence="3">Transposase IS4-like domain-containing protein</fullName>
    </recommendedName>
</protein>
<sequence>MNMEVDPVSLDRTIIQVHSDGKGTFKNAPAIGKSRDRWSTRGHSVAADDQTVVTFLLSPGQAGDVPEGRKRLQTLAQTSGGKVHRP</sequence>
<gene>
    <name evidence="1" type="ORF">AB835_11220</name>
</gene>
<dbReference type="AlphaFoldDB" id="A0A1D2QN62"/>
<organism evidence="1 2">
    <name type="scientific">Candidatus Endobugula sertula</name>
    <name type="common">Bugula neritina bacterial symbiont</name>
    <dbReference type="NCBI Taxonomy" id="62101"/>
    <lineage>
        <taxon>Bacteria</taxon>
        <taxon>Pseudomonadati</taxon>
        <taxon>Pseudomonadota</taxon>
        <taxon>Gammaproteobacteria</taxon>
        <taxon>Cellvibrionales</taxon>
        <taxon>Cellvibrionaceae</taxon>
        <taxon>Candidatus Endobugula</taxon>
    </lineage>
</organism>
<name>A0A1D2QN62_9GAMM</name>
<evidence type="ECO:0000313" key="2">
    <source>
        <dbReference type="Proteomes" id="UP000242502"/>
    </source>
</evidence>
<dbReference type="EMBL" id="MDLC01000043">
    <property type="protein sequence ID" value="ODS23003.1"/>
    <property type="molecule type" value="Genomic_DNA"/>
</dbReference>
<dbReference type="Proteomes" id="UP000242502">
    <property type="component" value="Unassembled WGS sequence"/>
</dbReference>
<proteinExistence type="predicted"/>
<accession>A0A1D2QN62</accession>
<evidence type="ECO:0000313" key="1">
    <source>
        <dbReference type="EMBL" id="ODS23003.1"/>
    </source>
</evidence>
<comment type="caution">
    <text evidence="1">The sequence shown here is derived from an EMBL/GenBank/DDBJ whole genome shotgun (WGS) entry which is preliminary data.</text>
</comment>
<evidence type="ECO:0008006" key="3">
    <source>
        <dbReference type="Google" id="ProtNLM"/>
    </source>
</evidence>